<comment type="caution">
    <text evidence="3">The sequence shown here is derived from an EMBL/GenBank/DDBJ whole genome shotgun (WGS) entry which is preliminary data.</text>
</comment>
<dbReference type="AlphaFoldDB" id="A0AA39ZLW4"/>
<feature type="compositionally biased region" description="Polar residues" evidence="1">
    <location>
        <begin position="299"/>
        <end position="314"/>
    </location>
</feature>
<gene>
    <name evidence="3" type="ORF">QBC41DRAFT_298941</name>
</gene>
<reference evidence="3" key="1">
    <citation type="submission" date="2023-06" db="EMBL/GenBank/DDBJ databases">
        <title>Genome-scale phylogeny and comparative genomics of the fungal order Sordariales.</title>
        <authorList>
            <consortium name="Lawrence Berkeley National Laboratory"/>
            <person name="Hensen N."/>
            <person name="Bonometti L."/>
            <person name="Westerberg I."/>
            <person name="Brannstrom I.O."/>
            <person name="Guillou S."/>
            <person name="Cros-Aarteil S."/>
            <person name="Calhoun S."/>
            <person name="Haridas S."/>
            <person name="Kuo A."/>
            <person name="Mondo S."/>
            <person name="Pangilinan J."/>
            <person name="Riley R."/>
            <person name="Labutti K."/>
            <person name="Andreopoulos B."/>
            <person name="Lipzen A."/>
            <person name="Chen C."/>
            <person name="Yanf M."/>
            <person name="Daum C."/>
            <person name="Ng V."/>
            <person name="Clum A."/>
            <person name="Steindorff A."/>
            <person name="Ohm R."/>
            <person name="Martin F."/>
            <person name="Silar P."/>
            <person name="Natvig D."/>
            <person name="Lalanne C."/>
            <person name="Gautier V."/>
            <person name="Ament-Velasquez S.L."/>
            <person name="Kruys A."/>
            <person name="Hutchinson M.I."/>
            <person name="Powell A.J."/>
            <person name="Barry K."/>
            <person name="Miller A.N."/>
            <person name="Grigoriev I.V."/>
            <person name="Debuchy R."/>
            <person name="Gladieux P."/>
            <person name="Thoren M.H."/>
            <person name="Johannesson H."/>
        </authorList>
    </citation>
    <scope>NUCLEOTIDE SEQUENCE</scope>
    <source>
        <strain evidence="3">CBS 307.81</strain>
    </source>
</reference>
<feature type="region of interest" description="Disordered" evidence="1">
    <location>
        <begin position="283"/>
        <end position="315"/>
    </location>
</feature>
<feature type="compositionally biased region" description="Low complexity" evidence="1">
    <location>
        <begin position="104"/>
        <end position="132"/>
    </location>
</feature>
<sequence>MLESDETCALCCPTGFELDPGNLIFNLPPACTHLQSTGWFTYASCPSRGAIDGTLSMLTVSATPSTWYGAGITLSLMSKSHAPIVQLVWRDVDLPPSTTPSLGETSVTSTETSQQSEEATSSTAIQTSSSDSGLRAKGSSSTTIPSDDLASSSKISSESTSSKTGPDTLSSTLTFTQDTTLSTLTVATAAPPEASPTFSQSPAGSTNQQLIGLTVGPAVGGTFILVAFFSFCFCCYIRPRRQRKREARAGSLPADENAAHGQKPELDTAVSGVQANEAIKKELNSDRSPTELTAFSPPTELNNTSPPIELTSETRPTELRVRTPTSLRYELETSPVSPVDRQGMV</sequence>
<evidence type="ECO:0000256" key="2">
    <source>
        <dbReference type="SAM" id="Phobius"/>
    </source>
</evidence>
<dbReference type="Proteomes" id="UP001174997">
    <property type="component" value="Unassembled WGS sequence"/>
</dbReference>
<evidence type="ECO:0000313" key="3">
    <source>
        <dbReference type="EMBL" id="KAK0673142.1"/>
    </source>
</evidence>
<keyword evidence="2" id="KW-0472">Membrane</keyword>
<dbReference type="EMBL" id="JAULSY010000008">
    <property type="protein sequence ID" value="KAK0673142.1"/>
    <property type="molecule type" value="Genomic_DNA"/>
</dbReference>
<keyword evidence="2" id="KW-1133">Transmembrane helix</keyword>
<accession>A0AA39ZLW4</accession>
<organism evidence="3 4">
    <name type="scientific">Cercophora samala</name>
    <dbReference type="NCBI Taxonomy" id="330535"/>
    <lineage>
        <taxon>Eukaryota</taxon>
        <taxon>Fungi</taxon>
        <taxon>Dikarya</taxon>
        <taxon>Ascomycota</taxon>
        <taxon>Pezizomycotina</taxon>
        <taxon>Sordariomycetes</taxon>
        <taxon>Sordariomycetidae</taxon>
        <taxon>Sordariales</taxon>
        <taxon>Lasiosphaeriaceae</taxon>
        <taxon>Cercophora</taxon>
    </lineage>
</organism>
<name>A0AA39ZLW4_9PEZI</name>
<keyword evidence="4" id="KW-1185">Reference proteome</keyword>
<feature type="transmembrane region" description="Helical" evidence="2">
    <location>
        <begin position="210"/>
        <end position="237"/>
    </location>
</feature>
<evidence type="ECO:0000313" key="4">
    <source>
        <dbReference type="Proteomes" id="UP001174997"/>
    </source>
</evidence>
<evidence type="ECO:0000256" key="1">
    <source>
        <dbReference type="SAM" id="MobiDB-lite"/>
    </source>
</evidence>
<feature type="region of interest" description="Disordered" evidence="1">
    <location>
        <begin position="96"/>
        <end position="172"/>
    </location>
</feature>
<feature type="compositionally biased region" description="Low complexity" evidence="1">
    <location>
        <begin position="151"/>
        <end position="172"/>
    </location>
</feature>
<protein>
    <submittedName>
        <fullName evidence="3">Uncharacterized protein</fullName>
    </submittedName>
</protein>
<proteinExistence type="predicted"/>
<keyword evidence="2" id="KW-0812">Transmembrane</keyword>